<sequence length="73" mass="7955">VTQCSAGSVEMHRYETGHKLLEAGVISGFDSTTESAVTKLMFLFGHGLTPEEVKDHMNCSLIGEVTIPDTFRP</sequence>
<keyword evidence="2" id="KW-1185">Reference proteome</keyword>
<gene>
    <name evidence="1" type="ORF">PQG99_12015</name>
</gene>
<feature type="non-terminal residue" evidence="1">
    <location>
        <position position="1"/>
    </location>
</feature>
<evidence type="ECO:0000313" key="1">
    <source>
        <dbReference type="EMBL" id="MDC7158606.1"/>
    </source>
</evidence>
<reference evidence="1" key="1">
    <citation type="submission" date="2023-01" db="EMBL/GenBank/DDBJ databases">
        <title>Exploring GABA producing Bacteroides strains toward improving mental health.</title>
        <authorList>
            <person name="Yousuf B."/>
            <person name="Bouhlel N.E."/>
            <person name="Mottawea W."/>
            <person name="Hammami R."/>
        </authorList>
    </citation>
    <scope>NUCLEOTIDE SEQUENCE</scope>
    <source>
        <strain evidence="1">UO.H1049</strain>
    </source>
</reference>
<comment type="caution">
    <text evidence="1">The sequence shown here is derived from an EMBL/GenBank/DDBJ whole genome shotgun (WGS) entry which is preliminary data.</text>
</comment>
<dbReference type="EMBL" id="JAQPYW010000110">
    <property type="protein sequence ID" value="MDC7158606.1"/>
    <property type="molecule type" value="Genomic_DNA"/>
</dbReference>
<name>A0ACC6D5L8_9BACT</name>
<evidence type="ECO:0000313" key="2">
    <source>
        <dbReference type="Proteomes" id="UP001213431"/>
    </source>
</evidence>
<protein>
    <submittedName>
        <fullName evidence="1">L-asparaginase 1</fullName>
    </submittedName>
</protein>
<organism evidence="1 2">
    <name type="scientific">Parabacteroides johnsonii</name>
    <dbReference type="NCBI Taxonomy" id="387661"/>
    <lineage>
        <taxon>Bacteria</taxon>
        <taxon>Pseudomonadati</taxon>
        <taxon>Bacteroidota</taxon>
        <taxon>Bacteroidia</taxon>
        <taxon>Bacteroidales</taxon>
        <taxon>Tannerellaceae</taxon>
        <taxon>Parabacteroides</taxon>
    </lineage>
</organism>
<accession>A0ACC6D5L8</accession>
<proteinExistence type="predicted"/>
<dbReference type="Proteomes" id="UP001213431">
    <property type="component" value="Unassembled WGS sequence"/>
</dbReference>